<dbReference type="AlphaFoldDB" id="A0A9N8Z1F5"/>
<dbReference type="PANTHER" id="PTHR42961">
    <property type="entry name" value="IRON-SULFUR PROTEIN NUBPL"/>
    <property type="match status" value="1"/>
</dbReference>
<keyword evidence="10" id="KW-0496">Mitochondrion</keyword>
<protein>
    <recommendedName>
        <fullName evidence="12">Nucleotide-binding protein-like</fullName>
    </recommendedName>
</protein>
<name>A0A9N8Z1F5_9GLOM</name>
<dbReference type="HAMAP" id="MF_02040">
    <property type="entry name" value="Mrp_NBP35"/>
    <property type="match status" value="1"/>
</dbReference>
<organism evidence="13 14">
    <name type="scientific">Diversispora eburnea</name>
    <dbReference type="NCBI Taxonomy" id="1213867"/>
    <lineage>
        <taxon>Eukaryota</taxon>
        <taxon>Fungi</taxon>
        <taxon>Fungi incertae sedis</taxon>
        <taxon>Mucoromycota</taxon>
        <taxon>Glomeromycotina</taxon>
        <taxon>Glomeromycetes</taxon>
        <taxon>Diversisporales</taxon>
        <taxon>Diversisporaceae</taxon>
        <taxon>Diversispora</taxon>
    </lineage>
</organism>
<keyword evidence="3" id="KW-0004">4Fe-4S</keyword>
<evidence type="ECO:0000256" key="12">
    <source>
        <dbReference type="ARBA" id="ARBA00081370"/>
    </source>
</evidence>
<gene>
    <name evidence="13" type="ORF">DEBURN_LOCUS2725</name>
</gene>
<comment type="cofactor">
    <cofactor evidence="1">
        <name>[4Fe-4S] cluster</name>
        <dbReference type="ChEBI" id="CHEBI:49883"/>
    </cofactor>
</comment>
<dbReference type="GO" id="GO:0005759">
    <property type="term" value="C:mitochondrial matrix"/>
    <property type="evidence" value="ECO:0007669"/>
    <property type="project" value="UniProtKB-ARBA"/>
</dbReference>
<dbReference type="Proteomes" id="UP000789706">
    <property type="component" value="Unassembled WGS sequence"/>
</dbReference>
<dbReference type="GO" id="GO:0005524">
    <property type="term" value="F:ATP binding"/>
    <property type="evidence" value="ECO:0007669"/>
    <property type="project" value="UniProtKB-KW"/>
</dbReference>
<evidence type="ECO:0000256" key="8">
    <source>
        <dbReference type="ARBA" id="ARBA00023004"/>
    </source>
</evidence>
<keyword evidence="14" id="KW-1185">Reference proteome</keyword>
<dbReference type="PROSITE" id="PS01215">
    <property type="entry name" value="MRP"/>
    <property type="match status" value="1"/>
</dbReference>
<comment type="caution">
    <text evidence="13">The sequence shown here is derived from an EMBL/GenBank/DDBJ whole genome shotgun (WGS) entry which is preliminary data.</text>
</comment>
<dbReference type="Gene3D" id="3.40.50.300">
    <property type="entry name" value="P-loop containing nucleotide triphosphate hydrolases"/>
    <property type="match status" value="1"/>
</dbReference>
<comment type="similarity">
    <text evidence="11">Belongs to the Mrp/NBP35 ATP-binding proteins family.</text>
</comment>
<evidence type="ECO:0000256" key="10">
    <source>
        <dbReference type="ARBA" id="ARBA00023128"/>
    </source>
</evidence>
<keyword evidence="9" id="KW-0411">Iron-sulfur</keyword>
<comment type="subcellular location">
    <subcellularLocation>
        <location evidence="2">Mitochondrion</location>
    </subcellularLocation>
</comment>
<evidence type="ECO:0000256" key="7">
    <source>
        <dbReference type="ARBA" id="ARBA00022946"/>
    </source>
</evidence>
<dbReference type="GO" id="GO:0051539">
    <property type="term" value="F:4 iron, 4 sulfur cluster binding"/>
    <property type="evidence" value="ECO:0007669"/>
    <property type="project" value="UniProtKB-KW"/>
</dbReference>
<dbReference type="InterPro" id="IPR000808">
    <property type="entry name" value="Mrp-like_CS"/>
</dbReference>
<keyword evidence="5" id="KW-0547">Nucleotide-binding</keyword>
<dbReference type="EMBL" id="CAJVPK010000155">
    <property type="protein sequence ID" value="CAG8461898.1"/>
    <property type="molecule type" value="Genomic_DNA"/>
</dbReference>
<dbReference type="InterPro" id="IPR044304">
    <property type="entry name" value="NUBPL-like"/>
</dbReference>
<dbReference type="PANTHER" id="PTHR42961:SF2">
    <property type="entry name" value="IRON-SULFUR PROTEIN NUBPL"/>
    <property type="match status" value="1"/>
</dbReference>
<evidence type="ECO:0000256" key="9">
    <source>
        <dbReference type="ARBA" id="ARBA00023014"/>
    </source>
</evidence>
<evidence type="ECO:0000256" key="5">
    <source>
        <dbReference type="ARBA" id="ARBA00022741"/>
    </source>
</evidence>
<dbReference type="SUPFAM" id="SSF52540">
    <property type="entry name" value="P-loop containing nucleoside triphosphate hydrolases"/>
    <property type="match status" value="1"/>
</dbReference>
<dbReference type="GO" id="GO:0046872">
    <property type="term" value="F:metal ion binding"/>
    <property type="evidence" value="ECO:0007669"/>
    <property type="project" value="UniProtKB-KW"/>
</dbReference>
<evidence type="ECO:0000256" key="11">
    <source>
        <dbReference type="ARBA" id="ARBA00024036"/>
    </source>
</evidence>
<dbReference type="InterPro" id="IPR019591">
    <property type="entry name" value="Mrp/NBP35_ATP-bd"/>
</dbReference>
<evidence type="ECO:0000256" key="3">
    <source>
        <dbReference type="ARBA" id="ARBA00022485"/>
    </source>
</evidence>
<dbReference type="GO" id="GO:0032981">
    <property type="term" value="P:mitochondrial respiratory chain complex I assembly"/>
    <property type="evidence" value="ECO:0007669"/>
    <property type="project" value="TreeGrafter"/>
</dbReference>
<evidence type="ECO:0000313" key="13">
    <source>
        <dbReference type="EMBL" id="CAG8461898.1"/>
    </source>
</evidence>
<keyword evidence="6" id="KW-0067">ATP-binding</keyword>
<dbReference type="OrthoDB" id="1741334at2759"/>
<proteinExistence type="inferred from homology"/>
<evidence type="ECO:0000313" key="14">
    <source>
        <dbReference type="Proteomes" id="UP000789706"/>
    </source>
</evidence>
<reference evidence="13" key="1">
    <citation type="submission" date="2021-06" db="EMBL/GenBank/DDBJ databases">
        <authorList>
            <person name="Kallberg Y."/>
            <person name="Tangrot J."/>
            <person name="Rosling A."/>
        </authorList>
    </citation>
    <scope>NUCLEOTIDE SEQUENCE</scope>
    <source>
        <strain evidence="13">AZ414A</strain>
    </source>
</reference>
<dbReference type="InterPro" id="IPR027417">
    <property type="entry name" value="P-loop_NTPase"/>
</dbReference>
<keyword evidence="7" id="KW-0809">Transit peptide</keyword>
<evidence type="ECO:0000256" key="4">
    <source>
        <dbReference type="ARBA" id="ARBA00022723"/>
    </source>
</evidence>
<keyword evidence="8" id="KW-0408">Iron</keyword>
<dbReference type="GO" id="GO:0140663">
    <property type="term" value="F:ATP-dependent FeS chaperone activity"/>
    <property type="evidence" value="ECO:0007669"/>
    <property type="project" value="InterPro"/>
</dbReference>
<sequence length="372" mass="41149">MCNTLRIQLNPRVFGLDIGQLHQYKSEISNASSRKYPLSIIQSKSGQNKHFVTFGKDSEQDLLSLIIKHKMIIETGQPAIPIRNIELDFNDSDDKIQKKDSSTSRRIDFEERMRRGLPTKRKISGVKHVIAVASGKGGVGKSTLAVNLALAIASFRQSVGILDADIFGPSIPRLMNLKGEPKIHEGDNFLIPLINFGIKTMSMGFLVEEDSPIVMKALQQLLHQVYWDAIDFLVIDMPPGTGDTQLTISQQVILDGVVIVSTPQDIALIDARKGTNMFKKVDVPILGMVQNMSLFVCPNCQHKTHIFGKDGVIKTSQEMGIDYLGDIPLDANICELSDVGKPIVVTKPDSFNSECYKEIAKKVMNKVGFKLG</sequence>
<dbReference type="FunFam" id="3.40.50.300:FF:000709">
    <property type="entry name" value="Iron-sulfur protein NUBPL isoform X1"/>
    <property type="match status" value="1"/>
</dbReference>
<dbReference type="Pfam" id="PF10609">
    <property type="entry name" value="ParA"/>
    <property type="match status" value="1"/>
</dbReference>
<dbReference type="GO" id="GO:0016226">
    <property type="term" value="P:iron-sulfur cluster assembly"/>
    <property type="evidence" value="ECO:0007669"/>
    <property type="project" value="InterPro"/>
</dbReference>
<evidence type="ECO:0000256" key="2">
    <source>
        <dbReference type="ARBA" id="ARBA00004173"/>
    </source>
</evidence>
<keyword evidence="4" id="KW-0479">Metal-binding</keyword>
<dbReference type="CDD" id="cd02037">
    <property type="entry name" value="Mrp_NBP35"/>
    <property type="match status" value="1"/>
</dbReference>
<evidence type="ECO:0000256" key="6">
    <source>
        <dbReference type="ARBA" id="ARBA00022840"/>
    </source>
</evidence>
<evidence type="ECO:0000256" key="1">
    <source>
        <dbReference type="ARBA" id="ARBA00001966"/>
    </source>
</evidence>
<accession>A0A9N8Z1F5</accession>
<dbReference type="InterPro" id="IPR033756">
    <property type="entry name" value="YlxH/NBP35"/>
</dbReference>